<proteinExistence type="predicted"/>
<evidence type="ECO:0000313" key="2">
    <source>
        <dbReference type="EMBL" id="SOD18352.1"/>
    </source>
</evidence>
<evidence type="ECO:0000313" key="3">
    <source>
        <dbReference type="Proteomes" id="UP000219281"/>
    </source>
</evidence>
<dbReference type="OrthoDB" id="773010at2"/>
<evidence type="ECO:0008006" key="4">
    <source>
        <dbReference type="Google" id="ProtNLM"/>
    </source>
</evidence>
<feature type="transmembrane region" description="Helical" evidence="1">
    <location>
        <begin position="40"/>
        <end position="63"/>
    </location>
</feature>
<dbReference type="EMBL" id="OCMT01000003">
    <property type="protein sequence ID" value="SOD18352.1"/>
    <property type="molecule type" value="Genomic_DNA"/>
</dbReference>
<feature type="transmembrane region" description="Helical" evidence="1">
    <location>
        <begin position="75"/>
        <end position="98"/>
    </location>
</feature>
<dbReference type="RefSeq" id="WP_097132780.1">
    <property type="nucleotide sequence ID" value="NZ_OCMT01000003.1"/>
</dbReference>
<gene>
    <name evidence="2" type="ORF">SAMN06297358_2956</name>
</gene>
<feature type="transmembrane region" description="Helical" evidence="1">
    <location>
        <begin position="7"/>
        <end position="28"/>
    </location>
</feature>
<sequence length="141" mass="15902">MLNRTKRLILTAITIEIIGAIFISSFFYTMFFGLNETIEIFRWLFFPILFGTILTYALGWFIGSSFSANYVFKKWQGILMMFALLIVGICGAMLSLSFASNNDINSIDAIFPVIFVFLAFGGLPTLILGLWLGSQLKKKQV</sequence>
<dbReference type="Proteomes" id="UP000219281">
    <property type="component" value="Unassembled WGS sequence"/>
</dbReference>
<feature type="transmembrane region" description="Helical" evidence="1">
    <location>
        <begin position="110"/>
        <end position="132"/>
    </location>
</feature>
<reference evidence="3" key="1">
    <citation type="submission" date="2017-09" db="EMBL/GenBank/DDBJ databases">
        <authorList>
            <person name="Varghese N."/>
            <person name="Submissions S."/>
        </authorList>
    </citation>
    <scope>NUCLEOTIDE SEQUENCE [LARGE SCALE GENOMIC DNA]</scope>
    <source>
        <strain evidence="3">CGMCC 1.12803</strain>
    </source>
</reference>
<evidence type="ECO:0000256" key="1">
    <source>
        <dbReference type="SAM" id="Phobius"/>
    </source>
</evidence>
<name>A0A286A8Z0_9SPHI</name>
<keyword evidence="3" id="KW-1185">Reference proteome</keyword>
<keyword evidence="1" id="KW-1133">Transmembrane helix</keyword>
<keyword evidence="1" id="KW-0472">Membrane</keyword>
<protein>
    <recommendedName>
        <fullName evidence="4">4 TMS phage holin, superfamily IV</fullName>
    </recommendedName>
</protein>
<organism evidence="2 3">
    <name type="scientific">Pedobacter xixiisoli</name>
    <dbReference type="NCBI Taxonomy" id="1476464"/>
    <lineage>
        <taxon>Bacteria</taxon>
        <taxon>Pseudomonadati</taxon>
        <taxon>Bacteroidota</taxon>
        <taxon>Sphingobacteriia</taxon>
        <taxon>Sphingobacteriales</taxon>
        <taxon>Sphingobacteriaceae</taxon>
        <taxon>Pedobacter</taxon>
    </lineage>
</organism>
<accession>A0A286A8Z0</accession>
<dbReference type="AlphaFoldDB" id="A0A286A8Z0"/>
<keyword evidence="1" id="KW-0812">Transmembrane</keyword>